<gene>
    <name evidence="1" type="ORF">PHYPA_022379</name>
</gene>
<dbReference type="InParanoid" id="A0A2K1J4T1"/>
<reference evidence="1 3" key="2">
    <citation type="journal article" date="2018" name="Plant J.">
        <title>The Physcomitrella patens chromosome-scale assembly reveals moss genome structure and evolution.</title>
        <authorList>
            <person name="Lang D."/>
            <person name="Ullrich K.K."/>
            <person name="Murat F."/>
            <person name="Fuchs J."/>
            <person name="Jenkins J."/>
            <person name="Haas F.B."/>
            <person name="Piednoel M."/>
            <person name="Gundlach H."/>
            <person name="Van Bel M."/>
            <person name="Meyberg R."/>
            <person name="Vives C."/>
            <person name="Morata J."/>
            <person name="Symeonidi A."/>
            <person name="Hiss M."/>
            <person name="Muchero W."/>
            <person name="Kamisugi Y."/>
            <person name="Saleh O."/>
            <person name="Blanc G."/>
            <person name="Decker E.L."/>
            <person name="van Gessel N."/>
            <person name="Grimwood J."/>
            <person name="Hayes R.D."/>
            <person name="Graham S.W."/>
            <person name="Gunter L.E."/>
            <person name="McDaniel S.F."/>
            <person name="Hoernstein S.N.W."/>
            <person name="Larsson A."/>
            <person name="Li F.W."/>
            <person name="Perroud P.F."/>
            <person name="Phillips J."/>
            <person name="Ranjan P."/>
            <person name="Rokshar D.S."/>
            <person name="Rothfels C.J."/>
            <person name="Schneider L."/>
            <person name="Shu S."/>
            <person name="Stevenson D.W."/>
            <person name="Thummler F."/>
            <person name="Tillich M."/>
            <person name="Villarreal Aguilar J.C."/>
            <person name="Widiez T."/>
            <person name="Wong G.K."/>
            <person name="Wymore A."/>
            <person name="Zhang Y."/>
            <person name="Zimmer A.D."/>
            <person name="Quatrano R.S."/>
            <person name="Mayer K.F.X."/>
            <person name="Goodstein D."/>
            <person name="Casacuberta J.M."/>
            <person name="Vandepoele K."/>
            <person name="Reski R."/>
            <person name="Cuming A.C."/>
            <person name="Tuskan G.A."/>
            <person name="Maumus F."/>
            <person name="Salse J."/>
            <person name="Schmutz J."/>
            <person name="Rensing S.A."/>
        </authorList>
    </citation>
    <scope>NUCLEOTIDE SEQUENCE [LARGE SCALE GENOMIC DNA]</scope>
    <source>
        <strain evidence="2 3">cv. Gransden 2004</strain>
    </source>
</reference>
<dbReference type="AlphaFoldDB" id="A0A2K1J4T1"/>
<protein>
    <submittedName>
        <fullName evidence="1 2">Uncharacterized protein</fullName>
    </submittedName>
</protein>
<dbReference type="EnsemblPlants" id="Pp3c17_20440V3.1">
    <property type="protein sequence ID" value="PAC:32906423.CDS.1"/>
    <property type="gene ID" value="Pp3c17_20440"/>
</dbReference>
<evidence type="ECO:0000313" key="1">
    <source>
        <dbReference type="EMBL" id="PNR36528.1"/>
    </source>
</evidence>
<proteinExistence type="predicted"/>
<organism evidence="1">
    <name type="scientific">Physcomitrium patens</name>
    <name type="common">Spreading-leaved earth moss</name>
    <name type="synonym">Physcomitrella patens</name>
    <dbReference type="NCBI Taxonomy" id="3218"/>
    <lineage>
        <taxon>Eukaryota</taxon>
        <taxon>Viridiplantae</taxon>
        <taxon>Streptophyta</taxon>
        <taxon>Embryophyta</taxon>
        <taxon>Bryophyta</taxon>
        <taxon>Bryophytina</taxon>
        <taxon>Bryopsida</taxon>
        <taxon>Funariidae</taxon>
        <taxon>Funariales</taxon>
        <taxon>Funariaceae</taxon>
        <taxon>Physcomitrium</taxon>
    </lineage>
</organism>
<reference evidence="2" key="3">
    <citation type="submission" date="2020-12" db="UniProtKB">
        <authorList>
            <consortium name="EnsemblPlants"/>
        </authorList>
    </citation>
    <scope>IDENTIFICATION</scope>
</reference>
<reference evidence="1 3" key="1">
    <citation type="journal article" date="2008" name="Science">
        <title>The Physcomitrella genome reveals evolutionary insights into the conquest of land by plants.</title>
        <authorList>
            <person name="Rensing S."/>
            <person name="Lang D."/>
            <person name="Zimmer A."/>
            <person name="Terry A."/>
            <person name="Salamov A."/>
            <person name="Shapiro H."/>
            <person name="Nishiyama T."/>
            <person name="Perroud P.-F."/>
            <person name="Lindquist E."/>
            <person name="Kamisugi Y."/>
            <person name="Tanahashi T."/>
            <person name="Sakakibara K."/>
            <person name="Fujita T."/>
            <person name="Oishi K."/>
            <person name="Shin-I T."/>
            <person name="Kuroki Y."/>
            <person name="Toyoda A."/>
            <person name="Suzuki Y."/>
            <person name="Hashimoto A."/>
            <person name="Yamaguchi K."/>
            <person name="Sugano A."/>
            <person name="Kohara Y."/>
            <person name="Fujiyama A."/>
            <person name="Anterola A."/>
            <person name="Aoki S."/>
            <person name="Ashton N."/>
            <person name="Barbazuk W.B."/>
            <person name="Barker E."/>
            <person name="Bennetzen J."/>
            <person name="Bezanilla M."/>
            <person name="Blankenship R."/>
            <person name="Cho S.H."/>
            <person name="Dutcher S."/>
            <person name="Estelle M."/>
            <person name="Fawcett J.A."/>
            <person name="Gundlach H."/>
            <person name="Hanada K."/>
            <person name="Heyl A."/>
            <person name="Hicks K.A."/>
            <person name="Hugh J."/>
            <person name="Lohr M."/>
            <person name="Mayer K."/>
            <person name="Melkozernov A."/>
            <person name="Murata T."/>
            <person name="Nelson D."/>
            <person name="Pils B."/>
            <person name="Prigge M."/>
            <person name="Reiss B."/>
            <person name="Renner T."/>
            <person name="Rombauts S."/>
            <person name="Rushton P."/>
            <person name="Sanderfoot A."/>
            <person name="Schween G."/>
            <person name="Shiu S.-H."/>
            <person name="Stueber K."/>
            <person name="Theodoulou F.L."/>
            <person name="Tu H."/>
            <person name="Van de Peer Y."/>
            <person name="Verrier P.J."/>
            <person name="Waters E."/>
            <person name="Wood A."/>
            <person name="Yang L."/>
            <person name="Cove D."/>
            <person name="Cuming A."/>
            <person name="Hasebe M."/>
            <person name="Lucas S."/>
            <person name="Mishler D.B."/>
            <person name="Reski R."/>
            <person name="Grigoriev I."/>
            <person name="Quatrano R.S."/>
            <person name="Boore J.L."/>
        </authorList>
    </citation>
    <scope>NUCLEOTIDE SEQUENCE [LARGE SCALE GENOMIC DNA]</scope>
    <source>
        <strain evidence="2 3">cv. Gransden 2004</strain>
    </source>
</reference>
<sequence length="59" mass="7023">MLPYCNNAMILCLHEKRPWEIGIGKVKDCLDGSFKKEFSKVIFMRFSTRMFVNYMKDIV</sequence>
<dbReference type="PaxDb" id="3218-PP1S65_276V6.1"/>
<keyword evidence="3" id="KW-1185">Reference proteome</keyword>
<evidence type="ECO:0000313" key="2">
    <source>
        <dbReference type="EnsemblPlants" id="PAC:32906423.CDS.1"/>
    </source>
</evidence>
<accession>A0A2K1J4T1</accession>
<dbReference type="EMBL" id="ABEU02000017">
    <property type="protein sequence ID" value="PNR36528.1"/>
    <property type="molecule type" value="Genomic_DNA"/>
</dbReference>
<evidence type="ECO:0000313" key="3">
    <source>
        <dbReference type="Proteomes" id="UP000006727"/>
    </source>
</evidence>
<dbReference type="Gramene" id="Pp3c17_20440V3.1">
    <property type="protein sequence ID" value="PAC:32906423.CDS.1"/>
    <property type="gene ID" value="Pp3c17_20440"/>
</dbReference>
<dbReference type="Proteomes" id="UP000006727">
    <property type="component" value="Chromosome 17"/>
</dbReference>
<name>A0A2K1J4T1_PHYPA</name>